<keyword evidence="2" id="KW-1185">Reference proteome</keyword>
<evidence type="ECO:0000313" key="1">
    <source>
        <dbReference type="EMBL" id="MFD2647089.1"/>
    </source>
</evidence>
<gene>
    <name evidence="1" type="ORF">ACFSX5_04670</name>
</gene>
<dbReference type="RefSeq" id="WP_386832127.1">
    <property type="nucleotide sequence ID" value="NZ_JBHUNP010000001.1"/>
</dbReference>
<reference evidence="2" key="1">
    <citation type="journal article" date="2019" name="Int. J. Syst. Evol. Microbiol.">
        <title>The Global Catalogue of Microorganisms (GCM) 10K type strain sequencing project: providing services to taxonomists for standard genome sequencing and annotation.</title>
        <authorList>
            <consortium name="The Broad Institute Genomics Platform"/>
            <consortium name="The Broad Institute Genome Sequencing Center for Infectious Disease"/>
            <person name="Wu L."/>
            <person name="Ma J."/>
        </authorList>
    </citation>
    <scope>NUCLEOTIDE SEQUENCE [LARGE SCALE GENOMIC DNA]</scope>
    <source>
        <strain evidence="2">CCM 7427</strain>
    </source>
</reference>
<comment type="caution">
    <text evidence="1">The sequence shown here is derived from an EMBL/GenBank/DDBJ whole genome shotgun (WGS) entry which is preliminary data.</text>
</comment>
<sequence length="142" mass="16708">MEGQIGVWLTSATEPHGHGLLGSRFNKKAFRVEVQLDENALLCRWPEWSLRNVTTETRRILNGAAAEEIGQDLTHTWWIYFGWIRPRQIVRVTEMASGEEVENWATFWPEHLIVPAVSFRRKMIWQKKMLKEVRRALAQKRP</sequence>
<dbReference type="EMBL" id="JBHUNP010000001">
    <property type="protein sequence ID" value="MFD2647089.1"/>
    <property type="molecule type" value="Genomic_DNA"/>
</dbReference>
<organism evidence="1 2">
    <name type="scientific">Devosia albogilva</name>
    <dbReference type="NCBI Taxonomy" id="429726"/>
    <lineage>
        <taxon>Bacteria</taxon>
        <taxon>Pseudomonadati</taxon>
        <taxon>Pseudomonadota</taxon>
        <taxon>Alphaproteobacteria</taxon>
        <taxon>Hyphomicrobiales</taxon>
        <taxon>Devosiaceae</taxon>
        <taxon>Devosia</taxon>
    </lineage>
</organism>
<proteinExistence type="predicted"/>
<evidence type="ECO:0000313" key="2">
    <source>
        <dbReference type="Proteomes" id="UP001597521"/>
    </source>
</evidence>
<protein>
    <recommendedName>
        <fullName evidence="3">Polyketide cyclase</fullName>
    </recommendedName>
</protein>
<name>A0ABW5QHK2_9HYPH</name>
<dbReference type="Proteomes" id="UP001597521">
    <property type="component" value="Unassembled WGS sequence"/>
</dbReference>
<evidence type="ECO:0008006" key="3">
    <source>
        <dbReference type="Google" id="ProtNLM"/>
    </source>
</evidence>
<accession>A0ABW5QHK2</accession>